<comment type="caution">
    <text evidence="2">The sequence shown here is derived from an EMBL/GenBank/DDBJ whole genome shotgun (WGS) entry which is preliminary data.</text>
</comment>
<keyword evidence="3" id="KW-1185">Reference proteome</keyword>
<organism evidence="2 3">
    <name type="scientific">Eumeta variegata</name>
    <name type="common">Bagworm moth</name>
    <name type="synonym">Eumeta japonica</name>
    <dbReference type="NCBI Taxonomy" id="151549"/>
    <lineage>
        <taxon>Eukaryota</taxon>
        <taxon>Metazoa</taxon>
        <taxon>Ecdysozoa</taxon>
        <taxon>Arthropoda</taxon>
        <taxon>Hexapoda</taxon>
        <taxon>Insecta</taxon>
        <taxon>Pterygota</taxon>
        <taxon>Neoptera</taxon>
        <taxon>Endopterygota</taxon>
        <taxon>Lepidoptera</taxon>
        <taxon>Glossata</taxon>
        <taxon>Ditrysia</taxon>
        <taxon>Tineoidea</taxon>
        <taxon>Psychidae</taxon>
        <taxon>Oiketicinae</taxon>
        <taxon>Eumeta</taxon>
    </lineage>
</organism>
<name>A0A4C1VPI1_EUMVA</name>
<dbReference type="Proteomes" id="UP000299102">
    <property type="component" value="Unassembled WGS sequence"/>
</dbReference>
<evidence type="ECO:0000313" key="3">
    <source>
        <dbReference type="Proteomes" id="UP000299102"/>
    </source>
</evidence>
<proteinExistence type="predicted"/>
<reference evidence="2 3" key="1">
    <citation type="journal article" date="2019" name="Commun. Biol.">
        <title>The bagworm genome reveals a unique fibroin gene that provides high tensile strength.</title>
        <authorList>
            <person name="Kono N."/>
            <person name="Nakamura H."/>
            <person name="Ohtoshi R."/>
            <person name="Tomita M."/>
            <person name="Numata K."/>
            <person name="Arakawa K."/>
        </authorList>
    </citation>
    <scope>NUCLEOTIDE SEQUENCE [LARGE SCALE GENOMIC DNA]</scope>
</reference>
<dbReference type="EMBL" id="BGZK01000392">
    <property type="protein sequence ID" value="GBP41046.1"/>
    <property type="molecule type" value="Genomic_DNA"/>
</dbReference>
<feature type="compositionally biased region" description="Basic and acidic residues" evidence="1">
    <location>
        <begin position="70"/>
        <end position="82"/>
    </location>
</feature>
<evidence type="ECO:0000313" key="2">
    <source>
        <dbReference type="EMBL" id="GBP41046.1"/>
    </source>
</evidence>
<evidence type="ECO:0000256" key="1">
    <source>
        <dbReference type="SAM" id="MobiDB-lite"/>
    </source>
</evidence>
<feature type="region of interest" description="Disordered" evidence="1">
    <location>
        <begin position="70"/>
        <end position="99"/>
    </location>
</feature>
<sequence length="99" mass="11117">MMNAMGPDRRGVTWRAAVRDDGITRLVELVGDISEFSFLLQRLPVDPHFLGHDDDDAVIAVFFKAFRGANKHESSESVDGHRRPATLEIPKKHQKSTGF</sequence>
<dbReference type="AlphaFoldDB" id="A0A4C1VPI1"/>
<gene>
    <name evidence="2" type="ORF">EVAR_32867_1</name>
</gene>
<accession>A0A4C1VPI1</accession>
<protein>
    <submittedName>
        <fullName evidence="2">Uncharacterized protein</fullName>
    </submittedName>
</protein>